<dbReference type="Proteomes" id="UP000306102">
    <property type="component" value="Unassembled WGS sequence"/>
</dbReference>
<evidence type="ECO:0000256" key="5">
    <source>
        <dbReference type="ARBA" id="ARBA00022729"/>
    </source>
</evidence>
<dbReference type="GO" id="GO:0004674">
    <property type="term" value="F:protein serine/threonine kinase activity"/>
    <property type="evidence" value="ECO:0007669"/>
    <property type="project" value="UniProtKB-KW"/>
</dbReference>
<dbReference type="PROSITE" id="PS00108">
    <property type="entry name" value="PROTEIN_KINASE_ST"/>
    <property type="match status" value="2"/>
</dbReference>
<feature type="transmembrane region" description="Helical" evidence="15">
    <location>
        <begin position="279"/>
        <end position="302"/>
    </location>
</feature>
<evidence type="ECO:0000256" key="7">
    <source>
        <dbReference type="ARBA" id="ARBA00022741"/>
    </source>
</evidence>
<reference evidence="19 20" key="1">
    <citation type="journal article" date="2018" name="Proc. Natl. Acad. Sci. U.S.A.">
        <title>Draft genome sequence of Camellia sinensis var. sinensis provides insights into the evolution of the tea genome and tea quality.</title>
        <authorList>
            <person name="Wei C."/>
            <person name="Yang H."/>
            <person name="Wang S."/>
            <person name="Zhao J."/>
            <person name="Liu C."/>
            <person name="Gao L."/>
            <person name="Xia E."/>
            <person name="Lu Y."/>
            <person name="Tai Y."/>
            <person name="She G."/>
            <person name="Sun J."/>
            <person name="Cao H."/>
            <person name="Tong W."/>
            <person name="Gao Q."/>
            <person name="Li Y."/>
            <person name="Deng W."/>
            <person name="Jiang X."/>
            <person name="Wang W."/>
            <person name="Chen Q."/>
            <person name="Zhang S."/>
            <person name="Li H."/>
            <person name="Wu J."/>
            <person name="Wang P."/>
            <person name="Li P."/>
            <person name="Shi C."/>
            <person name="Zheng F."/>
            <person name="Jian J."/>
            <person name="Huang B."/>
            <person name="Shan D."/>
            <person name="Shi M."/>
            <person name="Fang C."/>
            <person name="Yue Y."/>
            <person name="Li F."/>
            <person name="Li D."/>
            <person name="Wei S."/>
            <person name="Han B."/>
            <person name="Jiang C."/>
            <person name="Yin Y."/>
            <person name="Xia T."/>
            <person name="Zhang Z."/>
            <person name="Bennetzen J.L."/>
            <person name="Zhao S."/>
            <person name="Wan X."/>
        </authorList>
    </citation>
    <scope>NUCLEOTIDE SEQUENCE [LARGE SCALE GENOMIC DNA]</scope>
    <source>
        <strain evidence="20">cv. Shuchazao</strain>
        <tissue evidence="19">Leaf</tissue>
    </source>
</reference>
<evidence type="ECO:0000256" key="3">
    <source>
        <dbReference type="ARBA" id="ARBA00022679"/>
    </source>
</evidence>
<evidence type="ECO:0000256" key="16">
    <source>
        <dbReference type="SAM" id="SignalP"/>
    </source>
</evidence>
<keyword evidence="20" id="KW-1185">Reference proteome</keyword>
<keyword evidence="11 15" id="KW-0472">Membrane</keyword>
<evidence type="ECO:0000256" key="14">
    <source>
        <dbReference type="PROSITE-ProRule" id="PRU10141"/>
    </source>
</evidence>
<evidence type="ECO:0000313" key="19">
    <source>
        <dbReference type="EMBL" id="THG03182.1"/>
    </source>
</evidence>
<comment type="caution">
    <text evidence="19">The sequence shown here is derived from an EMBL/GenBank/DDBJ whole genome shotgun (WGS) entry which is preliminary data.</text>
</comment>
<dbReference type="GO" id="GO:0005524">
    <property type="term" value="F:ATP binding"/>
    <property type="evidence" value="ECO:0007669"/>
    <property type="project" value="UniProtKB-UniRule"/>
</dbReference>
<evidence type="ECO:0000256" key="4">
    <source>
        <dbReference type="ARBA" id="ARBA00022692"/>
    </source>
</evidence>
<dbReference type="FunFam" id="3.30.430.20:FF:000003">
    <property type="entry name" value="Cysteine-rich RLK (RECEPTOR-like protein kinase) 10"/>
    <property type="match status" value="1"/>
</dbReference>
<evidence type="ECO:0000256" key="15">
    <source>
        <dbReference type="SAM" id="Phobius"/>
    </source>
</evidence>
<evidence type="ECO:0000256" key="9">
    <source>
        <dbReference type="ARBA" id="ARBA00022840"/>
    </source>
</evidence>
<accession>A0A4S4DJX3</accession>
<dbReference type="InterPro" id="IPR001245">
    <property type="entry name" value="Ser-Thr/Tyr_kinase_cat_dom"/>
</dbReference>
<feature type="binding site" evidence="14">
    <location>
        <position position="615"/>
    </location>
    <ligand>
        <name>ATP</name>
        <dbReference type="ChEBI" id="CHEBI:30616"/>
    </ligand>
</feature>
<dbReference type="GO" id="GO:0042742">
    <property type="term" value="P:defense response to bacterium"/>
    <property type="evidence" value="ECO:0007669"/>
    <property type="project" value="UniProtKB-ARBA"/>
</dbReference>
<evidence type="ECO:0000259" key="18">
    <source>
        <dbReference type="PROSITE" id="PS51473"/>
    </source>
</evidence>
<dbReference type="Gene3D" id="3.30.200.20">
    <property type="entry name" value="Phosphorylase Kinase, domain 1"/>
    <property type="match status" value="2"/>
</dbReference>
<keyword evidence="3" id="KW-0808">Transferase</keyword>
<proteinExistence type="predicted"/>
<dbReference type="InterPro" id="IPR011009">
    <property type="entry name" value="Kinase-like_dom_sf"/>
</dbReference>
<keyword evidence="12" id="KW-0675">Receptor</keyword>
<dbReference type="InterPro" id="IPR002902">
    <property type="entry name" value="GNK2"/>
</dbReference>
<feature type="binding site" evidence="14">
    <location>
        <position position="369"/>
    </location>
    <ligand>
        <name>ATP</name>
        <dbReference type="ChEBI" id="CHEBI:30616"/>
    </ligand>
</feature>
<sequence length="1109" mass="123967">MNSSFNISTSLLFLCILICFLSLRIKAAPNYLAIYCQNTTTYTPNSTYQTNLNTLFSSLSSNSTSINGFSNSTAGVNPPNIVYGLFLCRGDVSTAVCQDCVTTATKEVVQRCPNSKVVTIWYDECMLRYSNQTIFSIADELIGVKLRNTQNVTNITSFREVLGGVMDDIATRASNGGSAKKFATSQANYSSLQTLYGLAQCTPDLTDLDCNKCLRDGISNFPSCCDGNQGARVLFLSCNVGYEFYPFYNVTATALPPPPPPPSPAAASSPGKGGMSTQVLLAIVFSIGGSVLLVILGFCLIFRKRKKKYDVIESDMIGNEISAVQSLQFDLATIQVVTNNFADDNKIGEGGFGSVYKGILSNGQEIAVKRLSRNSGQGAEEFKNEVVLVAKLQHRNLVRLLGFCLEGEEKILIYEFVPNKSLDYFLFDPQEQEKLDWSKRYKIIGGIARGMLYLHEDSRLRIIHCDLKVSNVLLDGDMNAKISDFGMARIFGVDQTQGNTNRVVGTYGYMSPEYAMHGQFSVKSDVFSFGVLVLEIISGKKNNTFYQSECAEDLLSYAWKLWRNKRPFELINSTLEGSYSRNKVIRCIHIGLIGEGGFGSVFKGIISNGQEIAVKRLSRNSGQGAEEFKNEVVLVAKLQHRNLVRLLGFCLEGEEKILIYEFVPNKSLDYFLFDPQEQEKLDWSKRYKIIGGIAREMLYLHEDSRLRIIHRDLKVSNVLLDGDMNAKISDFGMARIFGVDQTQGNTNRVVGTYGYMSPEYAMHGQFSVKSDVFSFGVLVLEIISGKKNNTFYQSECAEDLLSYAWKLWREERQLELMNSTLEGSYSRNEVIRCIHIGLLCVQEDPDARPSMATVVVMLNSYSVTLSIPQQPAFFARSRTESKTGQGLESDQSTAKSISWVDRIGLSYEDWSSVVGLVVVTRLFGVLRGVIIAAHHVRFVRHYALLSCLKELARLKHSGPKQPQLFSDIICPNTTTIQPQHPLLFPLLQFHHLHQWFLQFHCRPQPLDIAYGLFLCRSDVSTDVCQDCVSTATKQVLKKCPKSKDVTIWKGKKKHDAVESDIAVTENHREFILHREDGSSTTVSSSSIVRTVRPPHREFILHQHQATAPS</sequence>
<keyword evidence="13" id="KW-0325">Glycoprotein</keyword>
<keyword evidence="6" id="KW-0677">Repeat</keyword>
<evidence type="ECO:0000256" key="13">
    <source>
        <dbReference type="ARBA" id="ARBA00023180"/>
    </source>
</evidence>
<keyword evidence="7 14" id="KW-0547">Nucleotide-binding</keyword>
<evidence type="ECO:0000256" key="11">
    <source>
        <dbReference type="ARBA" id="ARBA00023136"/>
    </source>
</evidence>
<feature type="domain" description="Gnk2-homologous" evidence="18">
    <location>
        <begin position="140"/>
        <end position="247"/>
    </location>
</feature>
<organism evidence="19 20">
    <name type="scientific">Camellia sinensis var. sinensis</name>
    <name type="common">China tea</name>
    <dbReference type="NCBI Taxonomy" id="542762"/>
    <lineage>
        <taxon>Eukaryota</taxon>
        <taxon>Viridiplantae</taxon>
        <taxon>Streptophyta</taxon>
        <taxon>Embryophyta</taxon>
        <taxon>Tracheophyta</taxon>
        <taxon>Spermatophyta</taxon>
        <taxon>Magnoliopsida</taxon>
        <taxon>eudicotyledons</taxon>
        <taxon>Gunneridae</taxon>
        <taxon>Pentapetalae</taxon>
        <taxon>asterids</taxon>
        <taxon>Ericales</taxon>
        <taxon>Theaceae</taxon>
        <taxon>Camellia</taxon>
    </lineage>
</organism>
<evidence type="ECO:0000256" key="1">
    <source>
        <dbReference type="ARBA" id="ARBA00004167"/>
    </source>
</evidence>
<evidence type="ECO:0008006" key="21">
    <source>
        <dbReference type="Google" id="ProtNLM"/>
    </source>
</evidence>
<dbReference type="EMBL" id="SDRB02011024">
    <property type="protein sequence ID" value="THG03182.1"/>
    <property type="molecule type" value="Genomic_DNA"/>
</dbReference>
<dbReference type="PROSITE" id="PS51473">
    <property type="entry name" value="GNK2"/>
    <property type="match status" value="3"/>
</dbReference>
<feature type="chain" id="PRO_5020257116" description="Cysteine-rich receptor-like protein kinase 10" evidence="16">
    <location>
        <begin position="28"/>
        <end position="1109"/>
    </location>
</feature>
<evidence type="ECO:0000256" key="6">
    <source>
        <dbReference type="ARBA" id="ARBA00022737"/>
    </source>
</evidence>
<dbReference type="InterPro" id="IPR008271">
    <property type="entry name" value="Ser/Thr_kinase_AS"/>
</dbReference>
<feature type="domain" description="Protein kinase" evidence="17">
    <location>
        <begin position="587"/>
        <end position="873"/>
    </location>
</feature>
<feature type="domain" description="Gnk2-homologous" evidence="18">
    <location>
        <begin position="957"/>
        <end position="1061"/>
    </location>
</feature>
<dbReference type="CDD" id="cd14066">
    <property type="entry name" value="STKc_IRAK"/>
    <property type="match status" value="1"/>
</dbReference>
<evidence type="ECO:0000259" key="17">
    <source>
        <dbReference type="PROSITE" id="PS50011"/>
    </source>
</evidence>
<dbReference type="SMART" id="SM00220">
    <property type="entry name" value="S_TKc"/>
    <property type="match status" value="2"/>
</dbReference>
<evidence type="ECO:0000256" key="10">
    <source>
        <dbReference type="ARBA" id="ARBA00022989"/>
    </source>
</evidence>
<dbReference type="SUPFAM" id="SSF56112">
    <property type="entry name" value="Protein kinase-like (PK-like)"/>
    <property type="match status" value="2"/>
</dbReference>
<keyword evidence="9 14" id="KW-0067">ATP-binding</keyword>
<keyword evidence="5 16" id="KW-0732">Signal</keyword>
<dbReference type="FunFam" id="1.10.510.10:FF:000129">
    <property type="entry name" value="cysteine-rich receptor-like protein kinase 10"/>
    <property type="match status" value="2"/>
</dbReference>
<feature type="signal peptide" evidence="16">
    <location>
        <begin position="1"/>
        <end position="27"/>
    </location>
</feature>
<dbReference type="AlphaFoldDB" id="A0A4S4DJX3"/>
<dbReference type="Pfam" id="PF01657">
    <property type="entry name" value="Stress-antifung"/>
    <property type="match status" value="3"/>
</dbReference>
<dbReference type="GO" id="GO:0009751">
    <property type="term" value="P:response to salicylic acid"/>
    <property type="evidence" value="ECO:0007669"/>
    <property type="project" value="UniProtKB-ARBA"/>
</dbReference>
<evidence type="ECO:0000256" key="8">
    <source>
        <dbReference type="ARBA" id="ARBA00022777"/>
    </source>
</evidence>
<feature type="domain" description="Gnk2-homologous" evidence="18">
    <location>
        <begin position="30"/>
        <end position="134"/>
    </location>
</feature>
<dbReference type="InterPro" id="IPR000719">
    <property type="entry name" value="Prot_kinase_dom"/>
</dbReference>
<keyword evidence="8" id="KW-0418">Kinase</keyword>
<evidence type="ECO:0000256" key="2">
    <source>
        <dbReference type="ARBA" id="ARBA00022527"/>
    </source>
</evidence>
<dbReference type="FunFam" id="3.30.430.20:FF:000002">
    <property type="entry name" value="Cysteine-rich receptor-like protein kinase 10"/>
    <property type="match status" value="1"/>
</dbReference>
<comment type="subcellular location">
    <subcellularLocation>
        <location evidence="1">Membrane</location>
        <topology evidence="1">Single-pass membrane protein</topology>
    </subcellularLocation>
</comment>
<dbReference type="Gene3D" id="3.30.430.20">
    <property type="entry name" value="Gnk2 domain, C-X8-C-X2-C motif"/>
    <property type="match status" value="3"/>
</dbReference>
<name>A0A4S4DJX3_CAMSN</name>
<keyword evidence="10 15" id="KW-1133">Transmembrane helix</keyword>
<keyword evidence="4 15" id="KW-0812">Transmembrane</keyword>
<evidence type="ECO:0000313" key="20">
    <source>
        <dbReference type="Proteomes" id="UP000306102"/>
    </source>
</evidence>
<dbReference type="STRING" id="542762.A0A4S4DJX3"/>
<dbReference type="CDD" id="cd23509">
    <property type="entry name" value="Gnk2-like"/>
    <property type="match status" value="3"/>
</dbReference>
<keyword evidence="2" id="KW-0723">Serine/threonine-protein kinase</keyword>
<protein>
    <recommendedName>
        <fullName evidence="21">Cysteine-rich receptor-like protein kinase 10</fullName>
    </recommendedName>
</protein>
<dbReference type="InterPro" id="IPR038408">
    <property type="entry name" value="GNK2_sf"/>
</dbReference>
<dbReference type="FunFam" id="3.30.200.20:FF:000727">
    <property type="entry name" value="Cysteine-rich RLK (RECEPTOR-like protein kinase) 23"/>
    <property type="match status" value="2"/>
</dbReference>
<dbReference type="PROSITE" id="PS50011">
    <property type="entry name" value="PROTEIN_KINASE_DOM"/>
    <property type="match status" value="2"/>
</dbReference>
<dbReference type="PANTHER" id="PTHR27002:SF1050">
    <property type="entry name" value="CYSTEINE-RICH RECEPTOR-LIKE PROTEIN KINASE 5"/>
    <property type="match status" value="1"/>
</dbReference>
<dbReference type="GO" id="GO:0005886">
    <property type="term" value="C:plasma membrane"/>
    <property type="evidence" value="ECO:0007669"/>
    <property type="project" value="TreeGrafter"/>
</dbReference>
<dbReference type="PROSITE" id="PS00107">
    <property type="entry name" value="PROTEIN_KINASE_ATP"/>
    <property type="match status" value="2"/>
</dbReference>
<dbReference type="InterPro" id="IPR017441">
    <property type="entry name" value="Protein_kinase_ATP_BS"/>
</dbReference>
<dbReference type="PANTHER" id="PTHR27002">
    <property type="entry name" value="RECEPTOR-LIKE SERINE/THREONINE-PROTEIN KINASE SD1-8"/>
    <property type="match status" value="1"/>
</dbReference>
<dbReference type="Gene3D" id="1.10.510.10">
    <property type="entry name" value="Transferase(Phosphotransferase) domain 1"/>
    <property type="match status" value="2"/>
</dbReference>
<gene>
    <name evidence="19" type="ORF">TEA_008534</name>
</gene>
<feature type="domain" description="Protein kinase" evidence="17">
    <location>
        <begin position="341"/>
        <end position="592"/>
    </location>
</feature>
<dbReference type="Pfam" id="PF07714">
    <property type="entry name" value="PK_Tyr_Ser-Thr"/>
    <property type="match status" value="2"/>
</dbReference>
<evidence type="ECO:0000256" key="12">
    <source>
        <dbReference type="ARBA" id="ARBA00023170"/>
    </source>
</evidence>